<organism evidence="1 2">
    <name type="scientific">Candidatus Collierbacteria bacterium GW2011_GWC2_43_12</name>
    <dbReference type="NCBI Taxonomy" id="1618390"/>
    <lineage>
        <taxon>Bacteria</taxon>
        <taxon>Candidatus Collieribacteriota</taxon>
    </lineage>
</organism>
<sequence length="162" mass="18178">MSIKLLSEPDKSLLPVVCVCQSCNSRFEVSDFSDFQHKTLYSGMDNEAHDEVVIVCSICGDYAFPPAAKTRVLIAAYELWKKSTPVNKRWSKNFTCNHCRKISRVTVSDIHVFNTAVLYAGETWDPEVRIVCPVCHTQTAAGKHVPRGIQNELISEAESKSR</sequence>
<evidence type="ECO:0000313" key="1">
    <source>
        <dbReference type="EMBL" id="KKS93254.1"/>
    </source>
</evidence>
<protein>
    <submittedName>
        <fullName evidence="1">Uncharacterized protein</fullName>
    </submittedName>
</protein>
<gene>
    <name evidence="1" type="ORF">UV68_C0023G0008</name>
</gene>
<proteinExistence type="predicted"/>
<name>A0A0G1D6F5_9BACT</name>
<dbReference type="EMBL" id="LCFK01000023">
    <property type="protein sequence ID" value="KKS93254.1"/>
    <property type="molecule type" value="Genomic_DNA"/>
</dbReference>
<dbReference type="Proteomes" id="UP000033980">
    <property type="component" value="Unassembled WGS sequence"/>
</dbReference>
<accession>A0A0G1D6F5</accession>
<reference evidence="1 2" key="1">
    <citation type="journal article" date="2015" name="Nature">
        <title>rRNA introns, odd ribosomes, and small enigmatic genomes across a large radiation of phyla.</title>
        <authorList>
            <person name="Brown C.T."/>
            <person name="Hug L.A."/>
            <person name="Thomas B.C."/>
            <person name="Sharon I."/>
            <person name="Castelle C.J."/>
            <person name="Singh A."/>
            <person name="Wilkins M.J."/>
            <person name="Williams K.H."/>
            <person name="Banfield J.F."/>
        </authorList>
    </citation>
    <scope>NUCLEOTIDE SEQUENCE [LARGE SCALE GENOMIC DNA]</scope>
</reference>
<evidence type="ECO:0000313" key="2">
    <source>
        <dbReference type="Proteomes" id="UP000033980"/>
    </source>
</evidence>
<dbReference type="AlphaFoldDB" id="A0A0G1D6F5"/>
<comment type="caution">
    <text evidence="1">The sequence shown here is derived from an EMBL/GenBank/DDBJ whole genome shotgun (WGS) entry which is preliminary data.</text>
</comment>